<dbReference type="PANTHER" id="PTHR44144">
    <property type="entry name" value="DNAJ HOMOLOG SUBFAMILY C MEMBER 9"/>
    <property type="match status" value="1"/>
</dbReference>
<evidence type="ECO:0000313" key="4">
    <source>
        <dbReference type="Proteomes" id="UP000306954"/>
    </source>
</evidence>
<dbReference type="PROSITE" id="PS50076">
    <property type="entry name" value="DNAJ_2"/>
    <property type="match status" value="1"/>
</dbReference>
<dbReference type="SMART" id="SM00271">
    <property type="entry name" value="DnaJ"/>
    <property type="match status" value="1"/>
</dbReference>
<dbReference type="AlphaFoldDB" id="A0A4T0F2X2"/>
<dbReference type="PRINTS" id="PR00625">
    <property type="entry name" value="JDOMAIN"/>
</dbReference>
<feature type="region of interest" description="Disordered" evidence="1">
    <location>
        <begin position="187"/>
        <end position="328"/>
    </location>
</feature>
<dbReference type="Proteomes" id="UP000306954">
    <property type="component" value="Unassembled WGS sequence"/>
</dbReference>
<reference evidence="3 4" key="1">
    <citation type="submission" date="2019-03" db="EMBL/GenBank/DDBJ databases">
        <title>Sequencing 23 genomes of Wallemia ichthyophaga.</title>
        <authorList>
            <person name="Gostincar C."/>
        </authorList>
    </citation>
    <scope>NUCLEOTIDE SEQUENCE [LARGE SCALE GENOMIC DNA]</scope>
    <source>
        <strain evidence="3 4">EXF-8621</strain>
    </source>
</reference>
<evidence type="ECO:0000256" key="1">
    <source>
        <dbReference type="SAM" id="MobiDB-lite"/>
    </source>
</evidence>
<evidence type="ECO:0000259" key="2">
    <source>
        <dbReference type="PROSITE" id="PS50076"/>
    </source>
</evidence>
<dbReference type="InterPro" id="IPR036869">
    <property type="entry name" value="J_dom_sf"/>
</dbReference>
<dbReference type="GO" id="GO:0005634">
    <property type="term" value="C:nucleus"/>
    <property type="evidence" value="ECO:0007669"/>
    <property type="project" value="TreeGrafter"/>
</dbReference>
<dbReference type="CDD" id="cd06257">
    <property type="entry name" value="DnaJ"/>
    <property type="match status" value="1"/>
</dbReference>
<dbReference type="Gene3D" id="1.10.287.110">
    <property type="entry name" value="DnaJ domain"/>
    <property type="match status" value="1"/>
</dbReference>
<protein>
    <recommendedName>
        <fullName evidence="2">J domain-containing protein</fullName>
    </recommendedName>
</protein>
<dbReference type="GO" id="GO:0031072">
    <property type="term" value="F:heat shock protein binding"/>
    <property type="evidence" value="ECO:0007669"/>
    <property type="project" value="TreeGrafter"/>
</dbReference>
<dbReference type="InterPro" id="IPR056453">
    <property type="entry name" value="HTH_DNAJC9"/>
</dbReference>
<dbReference type="SUPFAM" id="SSF46565">
    <property type="entry name" value="Chaperone J-domain"/>
    <property type="match status" value="1"/>
</dbReference>
<gene>
    <name evidence="3" type="ORF">E3P90_01817</name>
</gene>
<comment type="caution">
    <text evidence="3">The sequence shown here is derived from an EMBL/GenBank/DDBJ whole genome shotgun (WGS) entry which is preliminary data.</text>
</comment>
<feature type="compositionally biased region" description="Low complexity" evidence="1">
    <location>
        <begin position="196"/>
        <end position="205"/>
    </location>
</feature>
<sequence length="328" mass="37419">MNSSDPMHTIFGADPPNLYAVLQLQQEDLPTTSTIKKAYHRLALESHPDKNPSQDASEQFQRVSFAYTVLSDDKKREQYDKTGRTSSIDLGVDIGEDYSWEDYFDDLFERVTWEALAEDRERYQGSQDELNDLKHAYETCDGDLDAIFTNIPHASVLDDEQRFIDILQREIDGGRLAHSKKFVRSSKPVARKSRASKAQSEAEQAAELRRELGLGSDFQEESGESGEDEEGDEGDSALAQLIAQRGDKRKSQLDNLVGALEAKYAPPKKGKGKDKQEEPKNKKKRAVEEEEDHEEDQEQVHEPTEEEFQKSQDKLNKKKQNKKQKHKS</sequence>
<accession>A0A4T0F2X2</accession>
<dbReference type="Pfam" id="PF00226">
    <property type="entry name" value="DnaJ"/>
    <property type="match status" value="1"/>
</dbReference>
<feature type="compositionally biased region" description="Basic residues" evidence="1">
    <location>
        <begin position="316"/>
        <end position="328"/>
    </location>
</feature>
<proteinExistence type="predicted"/>
<feature type="compositionally biased region" description="Acidic residues" evidence="1">
    <location>
        <begin position="218"/>
        <end position="235"/>
    </location>
</feature>
<dbReference type="InterPro" id="IPR001623">
    <property type="entry name" value="DnaJ_domain"/>
</dbReference>
<feature type="domain" description="J" evidence="2">
    <location>
        <begin position="17"/>
        <end position="83"/>
    </location>
</feature>
<name>A0A4T0F2X2_WALIC</name>
<feature type="compositionally biased region" description="Acidic residues" evidence="1">
    <location>
        <begin position="288"/>
        <end position="297"/>
    </location>
</feature>
<evidence type="ECO:0000313" key="3">
    <source>
        <dbReference type="EMBL" id="TIB13028.1"/>
    </source>
</evidence>
<dbReference type="GO" id="GO:0005737">
    <property type="term" value="C:cytoplasm"/>
    <property type="evidence" value="ECO:0007669"/>
    <property type="project" value="TreeGrafter"/>
</dbReference>
<organism evidence="3 4">
    <name type="scientific">Wallemia ichthyophaga</name>
    <dbReference type="NCBI Taxonomy" id="245174"/>
    <lineage>
        <taxon>Eukaryota</taxon>
        <taxon>Fungi</taxon>
        <taxon>Dikarya</taxon>
        <taxon>Basidiomycota</taxon>
        <taxon>Wallemiomycotina</taxon>
        <taxon>Wallemiomycetes</taxon>
        <taxon>Wallemiales</taxon>
        <taxon>Wallemiaceae</taxon>
        <taxon>Wallemia</taxon>
    </lineage>
</organism>
<dbReference type="EMBL" id="SPOF01000016">
    <property type="protein sequence ID" value="TIB13028.1"/>
    <property type="molecule type" value="Genomic_DNA"/>
</dbReference>
<feature type="compositionally biased region" description="Basic and acidic residues" evidence="1">
    <location>
        <begin position="298"/>
        <end position="315"/>
    </location>
</feature>
<dbReference type="PANTHER" id="PTHR44144:SF1">
    <property type="entry name" value="DNAJ HOMOLOG SUBFAMILY C MEMBER 9"/>
    <property type="match status" value="1"/>
</dbReference>
<dbReference type="Pfam" id="PF23302">
    <property type="entry name" value="HTH_DNAJC9"/>
    <property type="match status" value="1"/>
</dbReference>
<dbReference type="InterPro" id="IPR052594">
    <property type="entry name" value="J_domain-containing_protein"/>
</dbReference>